<accession>A0A6C0C7Q2</accession>
<proteinExistence type="predicted"/>
<dbReference type="AlphaFoldDB" id="A0A6C0C7Q2"/>
<evidence type="ECO:0000313" key="1">
    <source>
        <dbReference type="EMBL" id="QHT00377.1"/>
    </source>
</evidence>
<dbReference type="EMBL" id="MN739354">
    <property type="protein sequence ID" value="QHT00377.1"/>
    <property type="molecule type" value="Genomic_DNA"/>
</dbReference>
<organism evidence="1">
    <name type="scientific">viral metagenome</name>
    <dbReference type="NCBI Taxonomy" id="1070528"/>
    <lineage>
        <taxon>unclassified sequences</taxon>
        <taxon>metagenomes</taxon>
        <taxon>organismal metagenomes</taxon>
    </lineage>
</organism>
<sequence length="46" mass="5381">MLPGGLNVRIFIHSMSPARNYIAKRFEYANIRSFNVTGKKLHYQKI</sequence>
<protein>
    <submittedName>
        <fullName evidence="1">Uncharacterized protein</fullName>
    </submittedName>
</protein>
<name>A0A6C0C7Q2_9ZZZZ</name>
<reference evidence="1" key="1">
    <citation type="journal article" date="2020" name="Nature">
        <title>Giant virus diversity and host interactions through global metagenomics.</title>
        <authorList>
            <person name="Schulz F."/>
            <person name="Roux S."/>
            <person name="Paez-Espino D."/>
            <person name="Jungbluth S."/>
            <person name="Walsh D.A."/>
            <person name="Denef V.J."/>
            <person name="McMahon K.D."/>
            <person name="Konstantinidis K.T."/>
            <person name="Eloe-Fadrosh E.A."/>
            <person name="Kyrpides N.C."/>
            <person name="Woyke T."/>
        </authorList>
    </citation>
    <scope>NUCLEOTIDE SEQUENCE</scope>
    <source>
        <strain evidence="1">GVMAG-M-3300020192-26</strain>
    </source>
</reference>